<proteinExistence type="predicted"/>
<sequence length="29" mass="3274">MGKPFFCDNPLILAIPQPELWNKKPTTSS</sequence>
<dbReference type="AlphaFoldDB" id="A0A653LBL5"/>
<reference evidence="1 2" key="1">
    <citation type="submission" date="2019-10" db="EMBL/GenBank/DDBJ databases">
        <authorList>
            <person name="Karimi E."/>
        </authorList>
    </citation>
    <scope>NUCLEOTIDE SEQUENCE [LARGE SCALE GENOMIC DNA]</scope>
    <source>
        <strain evidence="1">Aeromonas sp. 8C</strain>
    </source>
</reference>
<dbReference type="EMBL" id="CABWLC010000020">
    <property type="protein sequence ID" value="VXA88780.1"/>
    <property type="molecule type" value="Genomic_DNA"/>
</dbReference>
<organism evidence="1 2">
    <name type="scientific">Aeromonas veronii</name>
    <dbReference type="NCBI Taxonomy" id="654"/>
    <lineage>
        <taxon>Bacteria</taxon>
        <taxon>Pseudomonadati</taxon>
        <taxon>Pseudomonadota</taxon>
        <taxon>Gammaproteobacteria</taxon>
        <taxon>Aeromonadales</taxon>
        <taxon>Aeromonadaceae</taxon>
        <taxon>Aeromonas</taxon>
    </lineage>
</organism>
<evidence type="ECO:0000313" key="2">
    <source>
        <dbReference type="Proteomes" id="UP000439123"/>
    </source>
</evidence>
<evidence type="ECO:0000313" key="1">
    <source>
        <dbReference type="EMBL" id="VXA88780.1"/>
    </source>
</evidence>
<accession>A0A653LBL5</accession>
<name>A0A653LBL5_AERVE</name>
<gene>
    <name evidence="1" type="ORF">AERO8C_70408</name>
</gene>
<dbReference type="Proteomes" id="UP000439123">
    <property type="component" value="Unassembled WGS sequence"/>
</dbReference>
<protein>
    <submittedName>
        <fullName evidence="1">Uncharacterized protein</fullName>
    </submittedName>
</protein>